<comment type="similarity">
    <text evidence="5">Belongs to the 4-toluene sulfonate uptake permease (TSUP) (TC 2.A.102) family.</text>
</comment>
<feature type="transmembrane region" description="Helical" evidence="5">
    <location>
        <begin position="193"/>
        <end position="211"/>
    </location>
</feature>
<evidence type="ECO:0000256" key="4">
    <source>
        <dbReference type="ARBA" id="ARBA00023136"/>
    </source>
</evidence>
<proteinExistence type="inferred from homology"/>
<dbReference type="InterPro" id="IPR002781">
    <property type="entry name" value="TM_pro_TauE-like"/>
</dbReference>
<dbReference type="Proteomes" id="UP000562982">
    <property type="component" value="Unassembled WGS sequence"/>
</dbReference>
<protein>
    <recommendedName>
        <fullName evidence="5">Probable membrane transporter protein</fullName>
    </recommendedName>
</protein>
<keyword evidence="4 5" id="KW-0472">Membrane</keyword>
<feature type="transmembrane region" description="Helical" evidence="5">
    <location>
        <begin position="85"/>
        <end position="105"/>
    </location>
</feature>
<dbReference type="Proteomes" id="UP000254958">
    <property type="component" value="Unassembled WGS sequence"/>
</dbReference>
<evidence type="ECO:0000256" key="1">
    <source>
        <dbReference type="ARBA" id="ARBA00004141"/>
    </source>
</evidence>
<evidence type="ECO:0000256" key="3">
    <source>
        <dbReference type="ARBA" id="ARBA00022989"/>
    </source>
</evidence>
<keyword evidence="3 5" id="KW-1133">Transmembrane helix</keyword>
<feature type="transmembrane region" description="Helical" evidence="5">
    <location>
        <begin position="217"/>
        <end position="237"/>
    </location>
</feature>
<evidence type="ECO:0000256" key="5">
    <source>
        <dbReference type="RuleBase" id="RU363041"/>
    </source>
</evidence>
<reference evidence="6 9" key="2">
    <citation type="submission" date="2020-04" db="EMBL/GenBank/DDBJ databases">
        <title>Description of novel Gluconacetobacter.</title>
        <authorList>
            <person name="Sombolestani A."/>
        </authorList>
    </citation>
    <scope>NUCLEOTIDE SEQUENCE [LARGE SCALE GENOMIC DNA]</scope>
    <source>
        <strain evidence="6 9">LMG 1382</strain>
    </source>
</reference>
<dbReference type="GO" id="GO:0005886">
    <property type="term" value="C:plasma membrane"/>
    <property type="evidence" value="ECO:0007669"/>
    <property type="project" value="UniProtKB-SubCell"/>
</dbReference>
<evidence type="ECO:0000313" key="7">
    <source>
        <dbReference type="EMBL" id="RDI39517.1"/>
    </source>
</evidence>
<reference evidence="7 8" key="1">
    <citation type="submission" date="2018-07" db="EMBL/GenBank/DDBJ databases">
        <title>Genomic Encyclopedia of Type Strains, Phase IV (KMG-IV): sequencing the most valuable type-strain genomes for metagenomic binning, comparative biology and taxonomic classification.</title>
        <authorList>
            <person name="Goeker M."/>
        </authorList>
    </citation>
    <scope>NUCLEOTIDE SEQUENCE [LARGE SCALE GENOMIC DNA]</scope>
    <source>
        <strain evidence="7 8">DSM 5603</strain>
    </source>
</reference>
<evidence type="ECO:0000313" key="9">
    <source>
        <dbReference type="Proteomes" id="UP000562982"/>
    </source>
</evidence>
<dbReference type="AlphaFoldDB" id="A0A370G6T6"/>
<keyword evidence="8" id="KW-1185">Reference proteome</keyword>
<dbReference type="EMBL" id="JABEQI010000002">
    <property type="protein sequence ID" value="MBB2185711.1"/>
    <property type="molecule type" value="Genomic_DNA"/>
</dbReference>
<dbReference type="Pfam" id="PF01925">
    <property type="entry name" value="TauE"/>
    <property type="match status" value="1"/>
</dbReference>
<feature type="transmembrane region" description="Helical" evidence="5">
    <location>
        <begin position="148"/>
        <end position="181"/>
    </location>
</feature>
<accession>A0A370G6T6</accession>
<feature type="transmembrane region" description="Helical" evidence="5">
    <location>
        <begin position="117"/>
        <end position="136"/>
    </location>
</feature>
<feature type="transmembrane region" description="Helical" evidence="5">
    <location>
        <begin position="20"/>
        <end position="41"/>
    </location>
</feature>
<evidence type="ECO:0000313" key="8">
    <source>
        <dbReference type="Proteomes" id="UP000254958"/>
    </source>
</evidence>
<organism evidence="7 8">
    <name type="scientific">Gluconacetobacter liquefaciens</name>
    <name type="common">Acetobacter liquefaciens</name>
    <dbReference type="NCBI Taxonomy" id="89584"/>
    <lineage>
        <taxon>Bacteria</taxon>
        <taxon>Pseudomonadati</taxon>
        <taxon>Pseudomonadota</taxon>
        <taxon>Alphaproteobacteria</taxon>
        <taxon>Acetobacterales</taxon>
        <taxon>Acetobacteraceae</taxon>
        <taxon>Gluconacetobacter</taxon>
    </lineage>
</organism>
<evidence type="ECO:0000256" key="2">
    <source>
        <dbReference type="ARBA" id="ARBA00022692"/>
    </source>
</evidence>
<comment type="caution">
    <text evidence="7">The sequence shown here is derived from an EMBL/GenBank/DDBJ whole genome shotgun (WGS) entry which is preliminary data.</text>
</comment>
<dbReference type="PANTHER" id="PTHR43701">
    <property type="entry name" value="MEMBRANE TRANSPORTER PROTEIN MJ0441-RELATED"/>
    <property type="match status" value="1"/>
</dbReference>
<dbReference type="PANTHER" id="PTHR43701:SF2">
    <property type="entry name" value="MEMBRANE TRANSPORTER PROTEIN YJNA-RELATED"/>
    <property type="match status" value="1"/>
</dbReference>
<dbReference type="InterPro" id="IPR051598">
    <property type="entry name" value="TSUP/Inactive_protease-like"/>
</dbReference>
<comment type="subcellular location">
    <subcellularLocation>
        <location evidence="5">Cell membrane</location>
        <topology evidence="5">Multi-pass membrane protein</topology>
    </subcellularLocation>
    <subcellularLocation>
        <location evidence="1">Membrane</location>
        <topology evidence="1">Multi-pass membrane protein</topology>
    </subcellularLocation>
</comment>
<evidence type="ECO:0000313" key="6">
    <source>
        <dbReference type="EMBL" id="MBB2185711.1"/>
    </source>
</evidence>
<sequence length="261" mass="26636">MSFIDTIQPLYSLSGLGVGFLVGLTGVGGGSLMTPLLILLFGVHPQTAVGTDLLYAAITKAVGTGVHGFSGGVDWKVVRRLASGSIPASALALIVLHTMGAPSLITTHLITRSLGVALLLTAPCILFRAAIMQRLAGFSASLSDRRTHILTIAVGALLGLLVSLSSVGAGAIGVTVLLVLYPRLSTARIVAADIAHAVPLTLVAGLGHWLLGSVNGGMLLSLLVGSIPGIILGSLFVGMVRESVQRTVLATVLTIVGIRMI</sequence>
<keyword evidence="5" id="KW-1003">Cell membrane</keyword>
<gene>
    <name evidence="7" type="ORF">C7453_102307</name>
    <name evidence="6" type="ORF">HLH32_04810</name>
</gene>
<name>A0A370G6T6_GLULI</name>
<keyword evidence="2 5" id="KW-0812">Transmembrane</keyword>
<dbReference type="OrthoDB" id="5189995at2"/>
<dbReference type="EMBL" id="QQAW01000002">
    <property type="protein sequence ID" value="RDI39517.1"/>
    <property type="molecule type" value="Genomic_DNA"/>
</dbReference>
<dbReference type="RefSeq" id="WP_114726381.1">
    <property type="nucleotide sequence ID" value="NZ_BJMI01000001.1"/>
</dbReference>